<dbReference type="Pfam" id="PF00482">
    <property type="entry name" value="T2SSF"/>
    <property type="match status" value="2"/>
</dbReference>
<evidence type="ECO:0000256" key="5">
    <source>
        <dbReference type="ARBA" id="ARBA00022519"/>
    </source>
</evidence>
<keyword evidence="5" id="KW-0997">Cell inner membrane</keyword>
<keyword evidence="4" id="KW-1003">Cell membrane</keyword>
<dbReference type="InterPro" id="IPR018076">
    <property type="entry name" value="T2SS_GspF_dom"/>
</dbReference>
<evidence type="ECO:0000256" key="6">
    <source>
        <dbReference type="ARBA" id="ARBA00022692"/>
    </source>
</evidence>
<dbReference type="InterPro" id="IPR042094">
    <property type="entry name" value="T2SS_GspF_sf"/>
</dbReference>
<feature type="domain" description="Type II secretion system protein GspF" evidence="10">
    <location>
        <begin position="64"/>
        <end position="187"/>
    </location>
</feature>
<comment type="similarity">
    <text evidence="2">Belongs to the GSP F family.</text>
</comment>
<dbReference type="FunFam" id="1.20.81.30:FF:000001">
    <property type="entry name" value="Type II secretion system protein F"/>
    <property type="match status" value="2"/>
</dbReference>
<feature type="transmembrane region" description="Helical" evidence="9">
    <location>
        <begin position="371"/>
        <end position="391"/>
    </location>
</feature>
<dbReference type="Gene3D" id="1.20.81.30">
    <property type="entry name" value="Type II secretion system (T2SS), domain F"/>
    <property type="match status" value="2"/>
</dbReference>
<evidence type="ECO:0000313" key="11">
    <source>
        <dbReference type="EMBL" id="VFU15162.1"/>
    </source>
</evidence>
<feature type="transmembrane region" description="Helical" evidence="9">
    <location>
        <begin position="168"/>
        <end position="189"/>
    </location>
</feature>
<dbReference type="GO" id="GO:0005886">
    <property type="term" value="C:plasma membrane"/>
    <property type="evidence" value="ECO:0007669"/>
    <property type="project" value="UniProtKB-SubCell"/>
</dbReference>
<keyword evidence="3" id="KW-0813">Transport</keyword>
<keyword evidence="6 9" id="KW-0812">Transmembrane</keyword>
<keyword evidence="8 9" id="KW-0472">Membrane</keyword>
<evidence type="ECO:0000256" key="4">
    <source>
        <dbReference type="ARBA" id="ARBA00022475"/>
    </source>
</evidence>
<dbReference type="PANTHER" id="PTHR30012:SF7">
    <property type="entry name" value="PROTEIN TRANSPORT PROTEIN HOFC HOMOLOG"/>
    <property type="match status" value="1"/>
</dbReference>
<dbReference type="PANTHER" id="PTHR30012">
    <property type="entry name" value="GENERAL SECRETION PATHWAY PROTEIN"/>
    <property type="match status" value="1"/>
</dbReference>
<dbReference type="AlphaFoldDB" id="A0A485M108"/>
<dbReference type="InterPro" id="IPR001992">
    <property type="entry name" value="T2SS_GspF/T4SS_PilC_CS"/>
</dbReference>
<dbReference type="EMBL" id="CAADRM010000103">
    <property type="protein sequence ID" value="VFU15162.1"/>
    <property type="molecule type" value="Genomic_DNA"/>
</dbReference>
<sequence length="397" mass="43267">MPVFVWEGKLANGTIKKGEMEADSKASVQLLLKRQKILPTKIKAKPKQIVLFEQKIKTKEIVIFTRQFATMINAGLPLVQCLDILSSQQANPTFKKVLTQIKTDVESGSTFADALGKHPKVFDSLYVNLVAAGEIGGVLDTVLIRLAVYMEKAEALKAKVKSAMTYPIIVLCVAFGVVAVLMIFVIPTFKDMFEQFGSALPGPTQLVVDMSHFFRSYWWAMFGAIIALIVAFKWAGKQEKGRYYIDNTLLKLPIFGPLIKKVAVAKFTRTLGTMISSGVPIMDGLEITSRTAGNVIIEKAIKAVRSAISEGQSMAEPLAQAGIFPGMVVQMISVGEATGAMDQMLSKIADFYDEEVDAAVDALTSSLEPMLMVFLGGIIGFVVVAMYLPIFRMAGSV</sequence>
<evidence type="ECO:0000256" key="1">
    <source>
        <dbReference type="ARBA" id="ARBA00004429"/>
    </source>
</evidence>
<comment type="subcellular location">
    <subcellularLocation>
        <location evidence="1">Cell inner membrane</location>
        <topology evidence="1">Multi-pass membrane protein</topology>
    </subcellularLocation>
</comment>
<dbReference type="PRINTS" id="PR00812">
    <property type="entry name" value="BCTERIALGSPF"/>
</dbReference>
<dbReference type="InterPro" id="IPR003004">
    <property type="entry name" value="GspF/PilC"/>
</dbReference>
<protein>
    <submittedName>
        <fullName evidence="11">Type 4 fimbrial assembly protein PilC</fullName>
    </submittedName>
</protein>
<feature type="transmembrane region" description="Helical" evidence="9">
    <location>
        <begin position="125"/>
        <end position="148"/>
    </location>
</feature>
<reference evidence="11" key="1">
    <citation type="submission" date="2019-03" db="EMBL/GenBank/DDBJ databases">
        <authorList>
            <person name="Hao L."/>
        </authorList>
    </citation>
    <scope>NUCLEOTIDE SEQUENCE</scope>
</reference>
<dbReference type="PROSITE" id="PS00874">
    <property type="entry name" value="T2SP_F"/>
    <property type="match status" value="1"/>
</dbReference>
<name>A0A485M108_9ZZZZ</name>
<evidence type="ECO:0000256" key="3">
    <source>
        <dbReference type="ARBA" id="ARBA00022448"/>
    </source>
</evidence>
<feature type="transmembrane region" description="Helical" evidence="9">
    <location>
        <begin position="216"/>
        <end position="235"/>
    </location>
</feature>
<evidence type="ECO:0000256" key="2">
    <source>
        <dbReference type="ARBA" id="ARBA00005745"/>
    </source>
</evidence>
<evidence type="ECO:0000256" key="8">
    <source>
        <dbReference type="ARBA" id="ARBA00023136"/>
    </source>
</evidence>
<dbReference type="GO" id="GO:0015628">
    <property type="term" value="P:protein secretion by the type II secretion system"/>
    <property type="evidence" value="ECO:0007669"/>
    <property type="project" value="TreeGrafter"/>
</dbReference>
<organism evidence="11">
    <name type="scientific">anaerobic digester metagenome</name>
    <dbReference type="NCBI Taxonomy" id="1263854"/>
    <lineage>
        <taxon>unclassified sequences</taxon>
        <taxon>metagenomes</taxon>
        <taxon>ecological metagenomes</taxon>
    </lineage>
</organism>
<accession>A0A485M108</accession>
<feature type="domain" description="Type II secretion system protein GspF" evidence="10">
    <location>
        <begin position="267"/>
        <end position="389"/>
    </location>
</feature>
<proteinExistence type="inferred from homology"/>
<evidence type="ECO:0000256" key="9">
    <source>
        <dbReference type="SAM" id="Phobius"/>
    </source>
</evidence>
<gene>
    <name evidence="11" type="primary">pilC</name>
    <name evidence="11" type="ORF">SCFA_40040</name>
</gene>
<evidence type="ECO:0000256" key="7">
    <source>
        <dbReference type="ARBA" id="ARBA00022989"/>
    </source>
</evidence>
<evidence type="ECO:0000259" key="10">
    <source>
        <dbReference type="Pfam" id="PF00482"/>
    </source>
</evidence>
<keyword evidence="7 9" id="KW-1133">Transmembrane helix</keyword>